<sequence length="154" mass="17145">MPFQDSSDLDPYQCFNCINPYSREIHTYRNGANHEFALTRLQRTCRHCRSPITRNCVMCTRCTDDNSIPSFALNLSSSLSQADQATTAGTCLKCAEDGKGRRHIRQHPHDMVLFVLEVGGVLPEGVNAFVSGSPDIAENNDILERSEDPPPYVA</sequence>
<protein>
    <submittedName>
        <fullName evidence="1">Uncharacterized protein</fullName>
    </submittedName>
</protein>
<gene>
    <name evidence="1" type="ORF">PIIN_08555</name>
</gene>
<name>G4TTG0_SERID</name>
<keyword evidence="2" id="KW-1185">Reference proteome</keyword>
<proteinExistence type="predicted"/>
<dbReference type="EMBL" id="CAFZ01000332">
    <property type="protein sequence ID" value="CCA74603.1"/>
    <property type="molecule type" value="Genomic_DNA"/>
</dbReference>
<accession>G4TTG0</accession>
<reference evidence="1 2" key="1">
    <citation type="journal article" date="2011" name="PLoS Pathog.">
        <title>Endophytic Life Strategies Decoded by Genome and Transcriptome Analyses of the Mutualistic Root Symbiont Piriformospora indica.</title>
        <authorList>
            <person name="Zuccaro A."/>
            <person name="Lahrmann U."/>
            <person name="Guldener U."/>
            <person name="Langen G."/>
            <person name="Pfiffi S."/>
            <person name="Biedenkopf D."/>
            <person name="Wong P."/>
            <person name="Samans B."/>
            <person name="Grimm C."/>
            <person name="Basiewicz M."/>
            <person name="Murat C."/>
            <person name="Martin F."/>
            <person name="Kogel K.H."/>
        </authorList>
    </citation>
    <scope>NUCLEOTIDE SEQUENCE [LARGE SCALE GENOMIC DNA]</scope>
    <source>
        <strain evidence="1 2">DSM 11827</strain>
    </source>
</reference>
<organism evidence="1 2">
    <name type="scientific">Serendipita indica (strain DSM 11827)</name>
    <name type="common">Root endophyte fungus</name>
    <name type="synonym">Piriformospora indica</name>
    <dbReference type="NCBI Taxonomy" id="1109443"/>
    <lineage>
        <taxon>Eukaryota</taxon>
        <taxon>Fungi</taxon>
        <taxon>Dikarya</taxon>
        <taxon>Basidiomycota</taxon>
        <taxon>Agaricomycotina</taxon>
        <taxon>Agaricomycetes</taxon>
        <taxon>Sebacinales</taxon>
        <taxon>Serendipitaceae</taxon>
        <taxon>Serendipita</taxon>
    </lineage>
</organism>
<evidence type="ECO:0000313" key="1">
    <source>
        <dbReference type="EMBL" id="CCA74603.1"/>
    </source>
</evidence>
<comment type="caution">
    <text evidence="1">The sequence shown here is derived from an EMBL/GenBank/DDBJ whole genome shotgun (WGS) entry which is preliminary data.</text>
</comment>
<dbReference type="InParanoid" id="G4TTG0"/>
<dbReference type="HOGENOM" id="CLU_1704939_0_0_1"/>
<dbReference type="OrthoDB" id="10287824at2759"/>
<evidence type="ECO:0000313" key="2">
    <source>
        <dbReference type="Proteomes" id="UP000007148"/>
    </source>
</evidence>
<dbReference type="Proteomes" id="UP000007148">
    <property type="component" value="Unassembled WGS sequence"/>
</dbReference>
<dbReference type="AlphaFoldDB" id="G4TTG0"/>